<protein>
    <recommendedName>
        <fullName evidence="4">Ecp2 effector protein-like domain-containing protein</fullName>
    </recommendedName>
</protein>
<evidence type="ECO:0000256" key="2">
    <source>
        <dbReference type="SAM" id="Phobius"/>
    </source>
</evidence>
<keyword evidence="6" id="KW-1185">Reference proteome</keyword>
<dbReference type="OrthoDB" id="1045822at2759"/>
<dbReference type="AlphaFoldDB" id="A0A9P1MER0"/>
<evidence type="ECO:0000313" key="5">
    <source>
        <dbReference type="EMBL" id="CAI4219266.1"/>
    </source>
</evidence>
<sequence length="303" mass="32946">MQYTILLSALAASLASAAPSAFSPSTLRHIHRRDATPAAQPSPEPHPSVRPDPTRRRGRDPAALHRGPGRLQKCAVSNFADRTTAFSASLEDCLCIAENLAQPEWKGKFLMRPIDGTKFGATAVGCRSCAFLVATDDEFGTNVGADDVREFIEEAVDRFGANFTMVIATHPFRPRIGACGGRDGGRFSCPIASRLSVLTGRTSERMRDPTMQSFEPMNTDFLISLALSCTVGCGWIWTMMKRKEIRIKYGIKGGAMGDCCTAYWCTCCATIQQEKEVVTRTKGLEGVVQQGYQAPVAMKAVPQ</sequence>
<keyword evidence="2" id="KW-1133">Transmembrane helix</keyword>
<dbReference type="InterPro" id="IPR029226">
    <property type="entry name" value="Ecp2-like"/>
</dbReference>
<organism evidence="5 6">
    <name type="scientific">Parascedosporium putredinis</name>
    <dbReference type="NCBI Taxonomy" id="1442378"/>
    <lineage>
        <taxon>Eukaryota</taxon>
        <taxon>Fungi</taxon>
        <taxon>Dikarya</taxon>
        <taxon>Ascomycota</taxon>
        <taxon>Pezizomycotina</taxon>
        <taxon>Sordariomycetes</taxon>
        <taxon>Hypocreomycetidae</taxon>
        <taxon>Microascales</taxon>
        <taxon>Microascaceae</taxon>
        <taxon>Parascedosporium</taxon>
    </lineage>
</organism>
<proteinExistence type="predicted"/>
<gene>
    <name evidence="5" type="ORF">PPNO1_LOCUS8834</name>
</gene>
<feature type="region of interest" description="Disordered" evidence="1">
    <location>
        <begin position="34"/>
        <end position="67"/>
    </location>
</feature>
<dbReference type="Proteomes" id="UP000838763">
    <property type="component" value="Unassembled WGS sequence"/>
</dbReference>
<feature type="compositionally biased region" description="Basic and acidic residues" evidence="1">
    <location>
        <begin position="47"/>
        <end position="63"/>
    </location>
</feature>
<feature type="domain" description="Ecp2 effector protein-like" evidence="4">
    <location>
        <begin position="73"/>
        <end position="165"/>
    </location>
</feature>
<feature type="signal peptide" evidence="3">
    <location>
        <begin position="1"/>
        <end position="17"/>
    </location>
</feature>
<dbReference type="EMBL" id="CALLCH030000019">
    <property type="protein sequence ID" value="CAI4219266.1"/>
    <property type="molecule type" value="Genomic_DNA"/>
</dbReference>
<keyword evidence="3" id="KW-0732">Signal</keyword>
<keyword evidence="2" id="KW-0472">Membrane</keyword>
<evidence type="ECO:0000256" key="1">
    <source>
        <dbReference type="SAM" id="MobiDB-lite"/>
    </source>
</evidence>
<keyword evidence="2" id="KW-0812">Transmembrane</keyword>
<feature type="chain" id="PRO_5040349347" description="Ecp2 effector protein-like domain-containing protein" evidence="3">
    <location>
        <begin position="18"/>
        <end position="303"/>
    </location>
</feature>
<comment type="caution">
    <text evidence="5">The sequence shown here is derived from an EMBL/GenBank/DDBJ whole genome shotgun (WGS) entry which is preliminary data.</text>
</comment>
<evidence type="ECO:0000259" key="4">
    <source>
        <dbReference type="Pfam" id="PF14856"/>
    </source>
</evidence>
<dbReference type="Pfam" id="PF04749">
    <property type="entry name" value="PLAC8"/>
    <property type="match status" value="1"/>
</dbReference>
<name>A0A9P1MER0_9PEZI</name>
<dbReference type="Pfam" id="PF14856">
    <property type="entry name" value="Hce2"/>
    <property type="match status" value="1"/>
</dbReference>
<accession>A0A9P1MER0</accession>
<feature type="transmembrane region" description="Helical" evidence="2">
    <location>
        <begin position="221"/>
        <end position="240"/>
    </location>
</feature>
<reference evidence="5" key="1">
    <citation type="submission" date="2022-11" db="EMBL/GenBank/DDBJ databases">
        <authorList>
            <person name="Scott C."/>
            <person name="Bruce N."/>
        </authorList>
    </citation>
    <scope>NUCLEOTIDE SEQUENCE</scope>
</reference>
<evidence type="ECO:0000256" key="3">
    <source>
        <dbReference type="SAM" id="SignalP"/>
    </source>
</evidence>
<evidence type="ECO:0000313" key="6">
    <source>
        <dbReference type="Proteomes" id="UP000838763"/>
    </source>
</evidence>
<dbReference type="NCBIfam" id="TIGR01571">
    <property type="entry name" value="A_thal_Cys_rich"/>
    <property type="match status" value="1"/>
</dbReference>
<dbReference type="InterPro" id="IPR006461">
    <property type="entry name" value="PLAC_motif_containing"/>
</dbReference>